<dbReference type="PANTHER" id="PTHR42700">
    <property type="entry name" value="SULFATE ADENYLYLTRANSFERASE"/>
    <property type="match status" value="1"/>
</dbReference>
<evidence type="ECO:0000256" key="1">
    <source>
        <dbReference type="ARBA" id="ARBA00022679"/>
    </source>
</evidence>
<evidence type="ECO:0000313" key="4">
    <source>
        <dbReference type="EMBL" id="GAG91888.1"/>
    </source>
</evidence>
<evidence type="ECO:0000259" key="3">
    <source>
        <dbReference type="Pfam" id="PF14306"/>
    </source>
</evidence>
<dbReference type="SUPFAM" id="SSF52374">
    <property type="entry name" value="Nucleotidylyl transferase"/>
    <property type="match status" value="1"/>
</dbReference>
<dbReference type="GO" id="GO:0010134">
    <property type="term" value="P:sulfate assimilation via adenylyl sulfate reduction"/>
    <property type="evidence" value="ECO:0007669"/>
    <property type="project" value="TreeGrafter"/>
</dbReference>
<dbReference type="GO" id="GO:0005737">
    <property type="term" value="C:cytoplasm"/>
    <property type="evidence" value="ECO:0007669"/>
    <property type="project" value="TreeGrafter"/>
</dbReference>
<dbReference type="AlphaFoldDB" id="X1C659"/>
<feature type="domain" description="ATP-sulfurylase PUA-like" evidence="3">
    <location>
        <begin position="2"/>
        <end position="127"/>
    </location>
</feature>
<dbReference type="InterPro" id="IPR015947">
    <property type="entry name" value="PUA-like_sf"/>
</dbReference>
<sequence length="203" mass="23462">MKLNDRQLCDLEMILNGGFNPLQGFMNSKDYLSVLNNCKLEDGTIWPIPITLSISKKENIKINQKITLTDKNNIKIAFIHVEEIYTPDIDLECLKTLATNDPNHPYVNYLKNLGDVYYIGGKVEKIEGIKHYDFLDYRLTPKKLKNITKSYDRILGFQTRNPMHNCHYYLTLNSLDKINTDNKILTLMPVVGITQNNDVDYSV</sequence>
<dbReference type="PANTHER" id="PTHR42700:SF1">
    <property type="entry name" value="SULFATE ADENYLYLTRANSFERASE"/>
    <property type="match status" value="1"/>
</dbReference>
<gene>
    <name evidence="4" type="ORF">S01H4_50471</name>
</gene>
<name>X1C659_9ZZZZ</name>
<feature type="non-terminal residue" evidence="4">
    <location>
        <position position="203"/>
    </location>
</feature>
<dbReference type="InterPro" id="IPR050512">
    <property type="entry name" value="Sulf_AdTrans/APS_kinase"/>
</dbReference>
<keyword evidence="1" id="KW-0808">Transferase</keyword>
<dbReference type="InterPro" id="IPR025980">
    <property type="entry name" value="ATP-Sase_PUA-like_dom"/>
</dbReference>
<proteinExistence type="predicted"/>
<dbReference type="InterPro" id="IPR014729">
    <property type="entry name" value="Rossmann-like_a/b/a_fold"/>
</dbReference>
<dbReference type="Gene3D" id="3.10.400.10">
    <property type="entry name" value="Sulfate adenylyltransferase"/>
    <property type="match status" value="1"/>
</dbReference>
<accession>X1C659</accession>
<dbReference type="GO" id="GO:0019379">
    <property type="term" value="P:sulfate assimilation, phosphoadenylyl sulfate reduction by phosphoadenylyl-sulfate reductase (thioredoxin)"/>
    <property type="evidence" value="ECO:0007669"/>
    <property type="project" value="TreeGrafter"/>
</dbReference>
<dbReference type="GO" id="GO:0004781">
    <property type="term" value="F:sulfate adenylyltransferase (ATP) activity"/>
    <property type="evidence" value="ECO:0007669"/>
    <property type="project" value="InterPro"/>
</dbReference>
<organism evidence="4">
    <name type="scientific">marine sediment metagenome</name>
    <dbReference type="NCBI Taxonomy" id="412755"/>
    <lineage>
        <taxon>unclassified sequences</taxon>
        <taxon>metagenomes</taxon>
        <taxon>ecological metagenomes</taxon>
    </lineage>
</organism>
<evidence type="ECO:0008006" key="5">
    <source>
        <dbReference type="Google" id="ProtNLM"/>
    </source>
</evidence>
<reference evidence="4" key="1">
    <citation type="journal article" date="2014" name="Front. Microbiol.">
        <title>High frequency of phylogenetically diverse reductive dehalogenase-homologous genes in deep subseafloor sedimentary metagenomes.</title>
        <authorList>
            <person name="Kawai M."/>
            <person name="Futagami T."/>
            <person name="Toyoda A."/>
            <person name="Takaki Y."/>
            <person name="Nishi S."/>
            <person name="Hori S."/>
            <person name="Arai W."/>
            <person name="Tsubouchi T."/>
            <person name="Morono Y."/>
            <person name="Uchiyama I."/>
            <person name="Ito T."/>
            <person name="Fujiyama A."/>
            <person name="Inagaki F."/>
            <person name="Takami H."/>
        </authorList>
    </citation>
    <scope>NUCLEOTIDE SEQUENCE</scope>
    <source>
        <strain evidence="4">Expedition CK06-06</strain>
    </source>
</reference>
<dbReference type="Pfam" id="PF01747">
    <property type="entry name" value="ATP-sulfurylase"/>
    <property type="match status" value="1"/>
</dbReference>
<dbReference type="Pfam" id="PF14306">
    <property type="entry name" value="PUA_2"/>
    <property type="match status" value="1"/>
</dbReference>
<dbReference type="InterPro" id="IPR024951">
    <property type="entry name" value="Sulfurylase_cat_dom"/>
</dbReference>
<dbReference type="SUPFAM" id="SSF88697">
    <property type="entry name" value="PUA domain-like"/>
    <property type="match status" value="1"/>
</dbReference>
<feature type="domain" description="Sulphate adenylyltransferase catalytic" evidence="2">
    <location>
        <begin position="136"/>
        <end position="203"/>
    </location>
</feature>
<protein>
    <recommendedName>
        <fullName evidence="5">Sulfate adenylyltransferase</fullName>
    </recommendedName>
</protein>
<dbReference type="Gene3D" id="3.40.50.620">
    <property type="entry name" value="HUPs"/>
    <property type="match status" value="1"/>
</dbReference>
<dbReference type="EMBL" id="BART01028657">
    <property type="protein sequence ID" value="GAG91888.1"/>
    <property type="molecule type" value="Genomic_DNA"/>
</dbReference>
<comment type="caution">
    <text evidence="4">The sequence shown here is derived from an EMBL/GenBank/DDBJ whole genome shotgun (WGS) entry which is preliminary data.</text>
</comment>
<evidence type="ECO:0000259" key="2">
    <source>
        <dbReference type="Pfam" id="PF01747"/>
    </source>
</evidence>